<feature type="compositionally biased region" description="Basic and acidic residues" evidence="2">
    <location>
        <begin position="339"/>
        <end position="356"/>
    </location>
</feature>
<sequence length="1189" mass="136092">MATVDDAAAGEALPVEEHKSVWDKTERNFWTNLRRQREAENNMDEQEFQQSTTELRIKLRELTGQRSQLSESQARLARELAKVEAELARVTEECEVKTDRLKRIEQDYHESRQARIETQQKIWKTMRRFFKEKRGEDPNVEDSEDPDMEALGLPQELPELSNVSGNVPRREVADDSIQVRTYQSAAHKESMEGVEHHGNENAVDKPASDVIVDVVDADGNVIGPVERIEPWNQWVEGIQELEIRRPVKIRRGRRFNDSHLASIYERTEAKGVKWLSCMIQATGEIQSKRCWSCNKNQGAFDDCIIVGGDLFQRCGNCEWNRQRCHGASGDTIDILASRERSRQQREAKGSHTRPEPAPEPQPEQAPRTEEPVCVSSHHPSPQPVYQLVPLRLLNEVLSKLPNQLTGMPTSLLPHQSAALLPYPGPILLQSVWPEVPRSALPSHVPRPTRSGILQPTTEFDTPMKDMSAPNSTQPAQEPEQTPIPQEYRVTPRFTPANVRSRPPSAERAERPTPASMPIELSPQPTESPSEEPLEEITRDNLVLRHNGEVYTYPECVEGVPLVKINENHPYWEPNWPNVRTLIEPQLARWREKHQAAIDAGPKQEKGGSSKYQIGQLVNRGVKILEFHEQGPVSPYQLLSKKYIQSGKGGITSYDALFRLSETMSELEKFKLDIQPIEWMRQRLHELILAEGASFNLPRTIHDFYHDPKLTALRYKHGFKNIGRPSGLKARQSQGSPSDTPKPLKKRKSMHSVSSTSRETSFIDQSPLAAQVPMGPDSPSNTHLHKRPKCLSPASGPVHDEFHIDAWSDTDSHSGGEITKYDWRLYQVKNRLFTSSTAVTQYWTWIEQAGCFQHQVLKNVSPASWGLFKDHIDFHVNLDEIEEVIWNIEALRIHIIMRKVNVTMDKSDGAPRGDVMASFKRDRTMRRFLFFCREKGVRMLKQTTSEDHGSQVRLQQAIDAFQRKGNDVRSQEAGRIDAENDFTAPNPWLRRLGSALHLKDFSGKKDFLRDWISMEYEVDPNDPDESDDAQLRFIHIAFDRMVNHAKAVITPDTVSCDALFEVNRKELIKERSKPFHFRFKAEIQRRYTLIVRCMSFEDKADRPPFKLSRRQQNAYDIMMVHADDLTVAWKDHGGDPEVLEISRLLDLLESDVLELYISVLDHFTKDTEYDSVLVSFLTVLSVRADGTWEG</sequence>
<dbReference type="InterPro" id="IPR022190">
    <property type="entry name" value="DUF3716"/>
</dbReference>
<feature type="compositionally biased region" description="Polar residues" evidence="2">
    <location>
        <begin position="750"/>
        <end position="761"/>
    </location>
</feature>
<dbReference type="AlphaFoldDB" id="A0A9P9GRR8"/>
<name>A0A9P9GRR8_FUSSL</name>
<keyword evidence="1" id="KW-0175">Coiled coil</keyword>
<proteinExistence type="predicted"/>
<accession>A0A9P9GRR8</accession>
<feature type="region of interest" description="Disordered" evidence="2">
    <location>
        <begin position="339"/>
        <end position="379"/>
    </location>
</feature>
<feature type="region of interest" description="Disordered" evidence="2">
    <location>
        <begin position="722"/>
        <end position="761"/>
    </location>
</feature>
<keyword evidence="4" id="KW-1185">Reference proteome</keyword>
<dbReference type="Proteomes" id="UP000736672">
    <property type="component" value="Unassembled WGS sequence"/>
</dbReference>
<comment type="caution">
    <text evidence="3">The sequence shown here is derived from an EMBL/GenBank/DDBJ whole genome shotgun (WGS) entry which is preliminary data.</text>
</comment>
<protein>
    <submittedName>
        <fullName evidence="3">Uncharacterized protein</fullName>
    </submittedName>
</protein>
<feature type="region of interest" description="Disordered" evidence="2">
    <location>
        <begin position="442"/>
        <end position="534"/>
    </location>
</feature>
<evidence type="ECO:0000256" key="2">
    <source>
        <dbReference type="SAM" id="MobiDB-lite"/>
    </source>
</evidence>
<feature type="compositionally biased region" description="Polar residues" evidence="2">
    <location>
        <begin position="468"/>
        <end position="483"/>
    </location>
</feature>
<organism evidence="3 4">
    <name type="scientific">Fusarium solani</name>
    <name type="common">Filamentous fungus</name>
    <dbReference type="NCBI Taxonomy" id="169388"/>
    <lineage>
        <taxon>Eukaryota</taxon>
        <taxon>Fungi</taxon>
        <taxon>Dikarya</taxon>
        <taxon>Ascomycota</taxon>
        <taxon>Pezizomycotina</taxon>
        <taxon>Sordariomycetes</taxon>
        <taxon>Hypocreomycetidae</taxon>
        <taxon>Hypocreales</taxon>
        <taxon>Nectriaceae</taxon>
        <taxon>Fusarium</taxon>
        <taxon>Fusarium solani species complex</taxon>
    </lineage>
</organism>
<dbReference type="Pfam" id="PF12511">
    <property type="entry name" value="DUF3716"/>
    <property type="match status" value="1"/>
</dbReference>
<evidence type="ECO:0000313" key="4">
    <source>
        <dbReference type="Proteomes" id="UP000736672"/>
    </source>
</evidence>
<dbReference type="EMBL" id="JAGTJS010000018">
    <property type="protein sequence ID" value="KAH7243966.1"/>
    <property type="molecule type" value="Genomic_DNA"/>
</dbReference>
<reference evidence="3" key="1">
    <citation type="journal article" date="2021" name="Nat. Commun.">
        <title>Genetic determinants of endophytism in the Arabidopsis root mycobiome.</title>
        <authorList>
            <person name="Mesny F."/>
            <person name="Miyauchi S."/>
            <person name="Thiergart T."/>
            <person name="Pickel B."/>
            <person name="Atanasova L."/>
            <person name="Karlsson M."/>
            <person name="Huettel B."/>
            <person name="Barry K.W."/>
            <person name="Haridas S."/>
            <person name="Chen C."/>
            <person name="Bauer D."/>
            <person name="Andreopoulos W."/>
            <person name="Pangilinan J."/>
            <person name="LaButti K."/>
            <person name="Riley R."/>
            <person name="Lipzen A."/>
            <person name="Clum A."/>
            <person name="Drula E."/>
            <person name="Henrissat B."/>
            <person name="Kohler A."/>
            <person name="Grigoriev I.V."/>
            <person name="Martin F.M."/>
            <person name="Hacquard S."/>
        </authorList>
    </citation>
    <scope>NUCLEOTIDE SEQUENCE</scope>
    <source>
        <strain evidence="3">FSSC 5 MPI-SDFR-AT-0091</strain>
    </source>
</reference>
<dbReference type="OrthoDB" id="4800057at2759"/>
<evidence type="ECO:0000313" key="3">
    <source>
        <dbReference type="EMBL" id="KAH7243966.1"/>
    </source>
</evidence>
<feature type="coiled-coil region" evidence="1">
    <location>
        <begin position="59"/>
        <end position="121"/>
    </location>
</feature>
<gene>
    <name evidence="3" type="ORF">B0J15DRAFT_552827</name>
</gene>
<evidence type="ECO:0000256" key="1">
    <source>
        <dbReference type="SAM" id="Coils"/>
    </source>
</evidence>